<evidence type="ECO:0000313" key="4">
    <source>
        <dbReference type="Proteomes" id="UP001597541"/>
    </source>
</evidence>
<organism evidence="3 4">
    <name type="scientific">Paenibacillus gansuensis</name>
    <dbReference type="NCBI Taxonomy" id="306542"/>
    <lineage>
        <taxon>Bacteria</taxon>
        <taxon>Bacillati</taxon>
        <taxon>Bacillota</taxon>
        <taxon>Bacilli</taxon>
        <taxon>Bacillales</taxon>
        <taxon>Paenibacillaceae</taxon>
        <taxon>Paenibacillus</taxon>
    </lineage>
</organism>
<name>A0ABW5P9F4_9BACL</name>
<evidence type="ECO:0000256" key="2">
    <source>
        <dbReference type="SAM" id="Phobius"/>
    </source>
</evidence>
<dbReference type="Proteomes" id="UP001597541">
    <property type="component" value="Unassembled WGS sequence"/>
</dbReference>
<proteinExistence type="predicted"/>
<dbReference type="InterPro" id="IPR007060">
    <property type="entry name" value="FtsL/DivIC"/>
</dbReference>
<keyword evidence="4" id="KW-1185">Reference proteome</keyword>
<dbReference type="Pfam" id="PF04977">
    <property type="entry name" value="DivIC"/>
    <property type="match status" value="1"/>
</dbReference>
<reference evidence="4" key="1">
    <citation type="journal article" date="2019" name="Int. J. Syst. Evol. Microbiol.">
        <title>The Global Catalogue of Microorganisms (GCM) 10K type strain sequencing project: providing services to taxonomists for standard genome sequencing and annotation.</title>
        <authorList>
            <consortium name="The Broad Institute Genomics Platform"/>
            <consortium name="The Broad Institute Genome Sequencing Center for Infectious Disease"/>
            <person name="Wu L."/>
            <person name="Ma J."/>
        </authorList>
    </citation>
    <scope>NUCLEOTIDE SEQUENCE [LARGE SCALE GENOMIC DNA]</scope>
    <source>
        <strain evidence="4">KCTC 3950</strain>
    </source>
</reference>
<dbReference type="EMBL" id="JBHUME010000003">
    <property type="protein sequence ID" value="MFD2611536.1"/>
    <property type="molecule type" value="Genomic_DNA"/>
</dbReference>
<accession>A0ABW5P9F4</accession>
<comment type="caution">
    <text evidence="3">The sequence shown here is derived from an EMBL/GenBank/DDBJ whole genome shotgun (WGS) entry which is preliminary data.</text>
</comment>
<keyword evidence="1" id="KW-0175">Coiled coil</keyword>
<keyword evidence="2" id="KW-0472">Membrane</keyword>
<evidence type="ECO:0000313" key="3">
    <source>
        <dbReference type="EMBL" id="MFD2611536.1"/>
    </source>
</evidence>
<dbReference type="RefSeq" id="WP_377600304.1">
    <property type="nucleotide sequence ID" value="NZ_JBHUME010000003.1"/>
</dbReference>
<protein>
    <submittedName>
        <fullName evidence="3">Septum formation initiator family protein</fullName>
    </submittedName>
</protein>
<feature type="transmembrane region" description="Helical" evidence="2">
    <location>
        <begin position="20"/>
        <end position="38"/>
    </location>
</feature>
<keyword evidence="2" id="KW-1133">Transmembrane helix</keyword>
<keyword evidence="2" id="KW-0812">Transmembrane</keyword>
<feature type="coiled-coil region" evidence="1">
    <location>
        <begin position="43"/>
        <end position="70"/>
    </location>
</feature>
<gene>
    <name evidence="3" type="ORF">ACFSUF_03765</name>
</gene>
<sequence length="105" mass="11932">MAGQTKKTSEQKGLRKRLRLYLFVMICFIAWAGSTLVGQGSKMNDTHSQLKALQKKQKDIELQSEQLKLQLNRLNDPEYIGQIARKDLGMSLPGETSIQVTRPKE</sequence>
<evidence type="ECO:0000256" key="1">
    <source>
        <dbReference type="SAM" id="Coils"/>
    </source>
</evidence>